<dbReference type="AlphaFoldDB" id="C5A5G1"/>
<accession>C5A5G1</accession>
<reference evidence="1 2" key="1">
    <citation type="journal article" date="2007" name="Genome Biol.">
        <title>Genome analysis and genome-wide proteomics of Thermococcus gammatolerans, the most radioresistant organism known amongst the Archaea.</title>
        <authorList>
            <person name="Zivanovic Y."/>
            <person name="Armengaud J."/>
            <person name="Lagorce A."/>
            <person name="Leplat C."/>
            <person name="Guerin P."/>
            <person name="Dutertre M."/>
            <person name="Anthouard V."/>
            <person name="Forterre P."/>
            <person name="Wincker P."/>
            <person name="Confalonieri F."/>
        </authorList>
    </citation>
    <scope>NUCLEOTIDE SEQUENCE [LARGE SCALE GENOMIC DNA]</scope>
    <source>
        <strain evidence="2">DSM 15229 / JCM 11827 / EJ3</strain>
    </source>
</reference>
<gene>
    <name evidence="1" type="ordered locus">TGAM_0971</name>
</gene>
<dbReference type="PROSITE" id="PS51257">
    <property type="entry name" value="PROKAR_LIPOPROTEIN"/>
    <property type="match status" value="1"/>
</dbReference>
<evidence type="ECO:0000313" key="1">
    <source>
        <dbReference type="EMBL" id="ACS33473.1"/>
    </source>
</evidence>
<dbReference type="EMBL" id="CP001398">
    <property type="protein sequence ID" value="ACS33473.1"/>
    <property type="molecule type" value="Genomic_DNA"/>
</dbReference>
<proteinExistence type="predicted"/>
<dbReference type="HOGENOM" id="CLU_090555_0_0_2"/>
<dbReference type="PATRIC" id="fig|593117.10.peg.967"/>
<protein>
    <submittedName>
        <fullName evidence="1">Uncharacterized protein</fullName>
    </submittedName>
</protein>
<dbReference type="STRING" id="593117.TGAM_0971"/>
<sequence length="264" mass="30260">MMLVRGKDMISIMVVLLVILSASGCLGNTKSDHGWTPSTPSDTPILKTLFESVGQTHKEFYLDSDSTIIITIKSSFNIENTSFRYIGIIPSKELMNWEKHVFNPSLVNFSWIIWNAKDGSYRVHLQKGEYYFVFGGVLPKQKYLLGDTVVVKSYKYLASKIPMEWPDDTNVNLHLSIREAGTVEVYFFSEYEFKVWKEGGTARAYFIEKRATSGVYHISNFLNPGTYYLIFGNSNSGVKTIDYAIYVDHYPNFAVSLEIRRERQ</sequence>
<dbReference type="Proteomes" id="UP000001488">
    <property type="component" value="Chromosome"/>
</dbReference>
<keyword evidence="2" id="KW-1185">Reference proteome</keyword>
<organism evidence="1 2">
    <name type="scientific">Thermococcus gammatolerans (strain DSM 15229 / JCM 11827 / EJ3)</name>
    <dbReference type="NCBI Taxonomy" id="593117"/>
    <lineage>
        <taxon>Archaea</taxon>
        <taxon>Methanobacteriati</taxon>
        <taxon>Methanobacteriota</taxon>
        <taxon>Thermococci</taxon>
        <taxon>Thermococcales</taxon>
        <taxon>Thermococcaceae</taxon>
        <taxon>Thermococcus</taxon>
    </lineage>
</organism>
<name>C5A5G1_THEGJ</name>
<dbReference type="KEGG" id="tga:TGAM_0971"/>
<dbReference type="eggNOG" id="arCOG13109">
    <property type="taxonomic scope" value="Archaea"/>
</dbReference>
<dbReference type="PaxDb" id="593117-TGAM_0971"/>
<evidence type="ECO:0000313" key="2">
    <source>
        <dbReference type="Proteomes" id="UP000001488"/>
    </source>
</evidence>